<protein>
    <submittedName>
        <fullName evidence="1">Uncharacterized protein</fullName>
    </submittedName>
</protein>
<evidence type="ECO:0000313" key="2">
    <source>
        <dbReference type="Proteomes" id="UP001057402"/>
    </source>
</evidence>
<organism evidence="1 2">
    <name type="scientific">Melastoma candidum</name>
    <dbReference type="NCBI Taxonomy" id="119954"/>
    <lineage>
        <taxon>Eukaryota</taxon>
        <taxon>Viridiplantae</taxon>
        <taxon>Streptophyta</taxon>
        <taxon>Embryophyta</taxon>
        <taxon>Tracheophyta</taxon>
        <taxon>Spermatophyta</taxon>
        <taxon>Magnoliopsida</taxon>
        <taxon>eudicotyledons</taxon>
        <taxon>Gunneridae</taxon>
        <taxon>Pentapetalae</taxon>
        <taxon>rosids</taxon>
        <taxon>malvids</taxon>
        <taxon>Myrtales</taxon>
        <taxon>Melastomataceae</taxon>
        <taxon>Melastomatoideae</taxon>
        <taxon>Melastomateae</taxon>
        <taxon>Melastoma</taxon>
    </lineage>
</organism>
<name>A0ACB9NXA6_9MYRT</name>
<reference evidence="2" key="1">
    <citation type="journal article" date="2023" name="Front. Plant Sci.">
        <title>Chromosomal-level genome assembly of Melastoma candidum provides insights into trichome evolution.</title>
        <authorList>
            <person name="Zhong Y."/>
            <person name="Wu W."/>
            <person name="Sun C."/>
            <person name="Zou P."/>
            <person name="Liu Y."/>
            <person name="Dai S."/>
            <person name="Zhou R."/>
        </authorList>
    </citation>
    <scope>NUCLEOTIDE SEQUENCE [LARGE SCALE GENOMIC DNA]</scope>
</reference>
<keyword evidence="2" id="KW-1185">Reference proteome</keyword>
<accession>A0ACB9NXA6</accession>
<gene>
    <name evidence="1" type="ORF">MLD38_025130</name>
</gene>
<comment type="caution">
    <text evidence="1">The sequence shown here is derived from an EMBL/GenBank/DDBJ whole genome shotgun (WGS) entry which is preliminary data.</text>
</comment>
<dbReference type="EMBL" id="CM042886">
    <property type="protein sequence ID" value="KAI4340277.1"/>
    <property type="molecule type" value="Genomic_DNA"/>
</dbReference>
<proteinExistence type="predicted"/>
<sequence>MRCRRGMCFAWTAMITGYAQNQRVDIARKLFEVIPEKNEVSWMTILMGYTQSGRMKEASELFDAMLVKSVVCCNAMILGYGQTGEVDNARKVFNWMREKDEGRWSAMISCMKGKDYSLKLWICLLLCREKALHQIFPS</sequence>
<evidence type="ECO:0000313" key="1">
    <source>
        <dbReference type="EMBL" id="KAI4340277.1"/>
    </source>
</evidence>
<dbReference type="Proteomes" id="UP001057402">
    <property type="component" value="Chromosome 7"/>
</dbReference>